<evidence type="ECO:0000313" key="8">
    <source>
        <dbReference type="EMBL" id="KAK6339322.1"/>
    </source>
</evidence>
<feature type="binding site" evidence="6">
    <location>
        <position position="251"/>
    </location>
    <ligand>
        <name>Zn(2+)</name>
        <dbReference type="ChEBI" id="CHEBI:29105"/>
    </ligand>
</feature>
<dbReference type="EMBL" id="JAVHNR010000006">
    <property type="protein sequence ID" value="KAK6339322.1"/>
    <property type="molecule type" value="Genomic_DNA"/>
</dbReference>
<feature type="transmembrane region" description="Helical" evidence="7">
    <location>
        <begin position="147"/>
        <end position="164"/>
    </location>
</feature>
<evidence type="ECO:0000256" key="5">
    <source>
        <dbReference type="ARBA" id="ARBA00023136"/>
    </source>
</evidence>
<dbReference type="AlphaFoldDB" id="A0AAN8RC04"/>
<evidence type="ECO:0000256" key="4">
    <source>
        <dbReference type="ARBA" id="ARBA00022989"/>
    </source>
</evidence>
<feature type="binding site" evidence="6">
    <location>
        <position position="247"/>
    </location>
    <ligand>
        <name>Zn(2+)</name>
        <dbReference type="ChEBI" id="CHEBI:29105"/>
    </ligand>
</feature>
<evidence type="ECO:0000256" key="6">
    <source>
        <dbReference type="PIRSR" id="PIRSR604254-1"/>
    </source>
</evidence>
<comment type="subcellular location">
    <subcellularLocation>
        <location evidence="1">Membrane</location>
        <topology evidence="1">Multi-pass membrane protein</topology>
    </subcellularLocation>
</comment>
<name>A0AAN8RC04_9PEZI</name>
<keyword evidence="5 7" id="KW-0472">Membrane</keyword>
<comment type="caution">
    <text evidence="8">The sequence shown here is derived from an EMBL/GenBank/DDBJ whole genome shotgun (WGS) entry which is preliminary data.</text>
</comment>
<dbReference type="GO" id="GO:0006882">
    <property type="term" value="P:intracellular zinc ion homeostasis"/>
    <property type="evidence" value="ECO:0007669"/>
    <property type="project" value="TreeGrafter"/>
</dbReference>
<dbReference type="InterPro" id="IPR004254">
    <property type="entry name" value="AdipoR/HlyIII-related"/>
</dbReference>
<keyword evidence="3 7" id="KW-0812">Transmembrane</keyword>
<feature type="transmembrane region" description="Helical" evidence="7">
    <location>
        <begin position="176"/>
        <end position="200"/>
    </location>
</feature>
<gene>
    <name evidence="8" type="ORF">TWF718_008743</name>
</gene>
<feature type="transmembrane region" description="Helical" evidence="7">
    <location>
        <begin position="80"/>
        <end position="100"/>
    </location>
</feature>
<feature type="binding site" evidence="6">
    <location>
        <position position="101"/>
    </location>
    <ligand>
        <name>Zn(2+)</name>
        <dbReference type="ChEBI" id="CHEBI:29105"/>
    </ligand>
</feature>
<keyword evidence="9" id="KW-1185">Reference proteome</keyword>
<dbReference type="Pfam" id="PF03006">
    <property type="entry name" value="HlyIII"/>
    <property type="match status" value="1"/>
</dbReference>
<keyword evidence="6" id="KW-0479">Metal-binding</keyword>
<keyword evidence="6" id="KW-0862">Zinc</keyword>
<feature type="transmembrane region" description="Helical" evidence="7">
    <location>
        <begin position="249"/>
        <end position="269"/>
    </location>
</feature>
<evidence type="ECO:0000256" key="3">
    <source>
        <dbReference type="ARBA" id="ARBA00022692"/>
    </source>
</evidence>
<dbReference type="GO" id="GO:0016020">
    <property type="term" value="C:membrane"/>
    <property type="evidence" value="ECO:0007669"/>
    <property type="project" value="UniProtKB-SubCell"/>
</dbReference>
<reference evidence="8 9" key="1">
    <citation type="submission" date="2019-10" db="EMBL/GenBank/DDBJ databases">
        <authorList>
            <person name="Palmer J.M."/>
        </authorList>
    </citation>
    <scope>NUCLEOTIDE SEQUENCE [LARGE SCALE GENOMIC DNA]</scope>
    <source>
        <strain evidence="8 9">TWF718</strain>
    </source>
</reference>
<dbReference type="GO" id="GO:0038023">
    <property type="term" value="F:signaling receptor activity"/>
    <property type="evidence" value="ECO:0007669"/>
    <property type="project" value="TreeGrafter"/>
</dbReference>
<feature type="transmembrane region" description="Helical" evidence="7">
    <location>
        <begin position="47"/>
        <end position="68"/>
    </location>
</feature>
<feature type="transmembrane region" description="Helical" evidence="7">
    <location>
        <begin position="120"/>
        <end position="140"/>
    </location>
</feature>
<organism evidence="8 9">
    <name type="scientific">Orbilia javanica</name>
    <dbReference type="NCBI Taxonomy" id="47235"/>
    <lineage>
        <taxon>Eukaryota</taxon>
        <taxon>Fungi</taxon>
        <taxon>Dikarya</taxon>
        <taxon>Ascomycota</taxon>
        <taxon>Pezizomycotina</taxon>
        <taxon>Orbiliomycetes</taxon>
        <taxon>Orbiliales</taxon>
        <taxon>Orbiliaceae</taxon>
        <taxon>Orbilia</taxon>
    </lineage>
</organism>
<dbReference type="GO" id="GO:0046872">
    <property type="term" value="F:metal ion binding"/>
    <property type="evidence" value="ECO:0007669"/>
    <property type="project" value="UniProtKB-KW"/>
</dbReference>
<feature type="transmembrane region" description="Helical" evidence="7">
    <location>
        <begin position="212"/>
        <end position="229"/>
    </location>
</feature>
<evidence type="ECO:0000313" key="9">
    <source>
        <dbReference type="Proteomes" id="UP001313282"/>
    </source>
</evidence>
<sequence>MRLLSFQEIPDWHKDNEFILHGYRPEFKSTRTCFDSLYYLHNETLNIYTHLIPAILTIMAEGFFFQYLDRYYPKATKTDYIIFAFFILTAVLCCLISSTYHTMMCHSENVSHLWLRIDFVGIVLLTLGDFVSGIYLVFYCEPRLQKIYWSMILGLGAVCCFILLNPKYQGLKYRTFRTLTFVGTGLSGLAPLAHGVKLFGIQDMMKQSGMPYYFLEGLLLAIGAAFYGTRIPESKWPGKFDIWFSSHQIFHVFVIFGTAVHWVGIMLAYDYNYTHRQCKA</sequence>
<evidence type="ECO:0000256" key="7">
    <source>
        <dbReference type="SAM" id="Phobius"/>
    </source>
</evidence>
<dbReference type="PANTHER" id="PTHR20855">
    <property type="entry name" value="ADIPOR/PROGESTIN RECEPTOR-RELATED"/>
    <property type="match status" value="1"/>
</dbReference>
<keyword evidence="4 7" id="KW-1133">Transmembrane helix</keyword>
<accession>A0AAN8RC04</accession>
<proteinExistence type="inferred from homology"/>
<comment type="similarity">
    <text evidence="2">Belongs to the ADIPOR family.</text>
</comment>
<dbReference type="Proteomes" id="UP001313282">
    <property type="component" value="Unassembled WGS sequence"/>
</dbReference>
<evidence type="ECO:0000256" key="2">
    <source>
        <dbReference type="ARBA" id="ARBA00007018"/>
    </source>
</evidence>
<protein>
    <submittedName>
        <fullName evidence="8">Uncharacterized protein</fullName>
    </submittedName>
</protein>
<evidence type="ECO:0000256" key="1">
    <source>
        <dbReference type="ARBA" id="ARBA00004141"/>
    </source>
</evidence>
<dbReference type="PANTHER" id="PTHR20855:SF52">
    <property type="entry name" value="ADIPONECTIN RECEPTOR PROTEIN"/>
    <property type="match status" value="1"/>
</dbReference>